<dbReference type="AlphaFoldDB" id="A0A495X6R8"/>
<dbReference type="Proteomes" id="UP000272729">
    <property type="component" value="Unassembled WGS sequence"/>
</dbReference>
<sequence length="32" mass="3363">MSTPCAAALAGRLSVEHGWNAVVPRDGERVLV</sequence>
<comment type="caution">
    <text evidence="1">The sequence shown here is derived from an EMBL/GenBank/DDBJ whole genome shotgun (WGS) entry which is preliminary data.</text>
</comment>
<protein>
    <submittedName>
        <fullName evidence="1">Uncharacterized protein</fullName>
    </submittedName>
</protein>
<keyword evidence="2" id="KW-1185">Reference proteome</keyword>
<gene>
    <name evidence="1" type="ORF">DFJ66_2434</name>
</gene>
<evidence type="ECO:0000313" key="2">
    <source>
        <dbReference type="Proteomes" id="UP000272729"/>
    </source>
</evidence>
<organism evidence="1 2">
    <name type="scientific">Saccharothrix variisporea</name>
    <dbReference type="NCBI Taxonomy" id="543527"/>
    <lineage>
        <taxon>Bacteria</taxon>
        <taxon>Bacillati</taxon>
        <taxon>Actinomycetota</taxon>
        <taxon>Actinomycetes</taxon>
        <taxon>Pseudonocardiales</taxon>
        <taxon>Pseudonocardiaceae</taxon>
        <taxon>Saccharothrix</taxon>
    </lineage>
</organism>
<dbReference type="EMBL" id="RBXR01000001">
    <property type="protein sequence ID" value="RKT69236.1"/>
    <property type="molecule type" value="Genomic_DNA"/>
</dbReference>
<proteinExistence type="predicted"/>
<name>A0A495X6R8_9PSEU</name>
<reference evidence="1 2" key="1">
    <citation type="submission" date="2018-10" db="EMBL/GenBank/DDBJ databases">
        <title>Sequencing the genomes of 1000 actinobacteria strains.</title>
        <authorList>
            <person name="Klenk H.-P."/>
        </authorList>
    </citation>
    <scope>NUCLEOTIDE SEQUENCE [LARGE SCALE GENOMIC DNA]</scope>
    <source>
        <strain evidence="1 2">DSM 43911</strain>
    </source>
</reference>
<accession>A0A495X6R8</accession>
<evidence type="ECO:0000313" key="1">
    <source>
        <dbReference type="EMBL" id="RKT69236.1"/>
    </source>
</evidence>